<evidence type="ECO:0000313" key="1">
    <source>
        <dbReference type="EMBL" id="OIQ64626.1"/>
    </source>
</evidence>
<reference evidence="1" key="1">
    <citation type="submission" date="2016-10" db="EMBL/GenBank/DDBJ databases">
        <title>Sequence of Gallionella enrichment culture.</title>
        <authorList>
            <person name="Poehlein A."/>
            <person name="Muehling M."/>
            <person name="Daniel R."/>
        </authorList>
    </citation>
    <scope>NUCLEOTIDE SEQUENCE</scope>
</reference>
<dbReference type="SUPFAM" id="SSF52540">
    <property type="entry name" value="P-loop containing nucleoside triphosphate hydrolases"/>
    <property type="match status" value="1"/>
</dbReference>
<accession>A0A1J5P0P7</accession>
<protein>
    <submittedName>
        <fullName evidence="1">Uncharacterized protein</fullName>
    </submittedName>
</protein>
<dbReference type="EMBL" id="MLJW01007965">
    <property type="protein sequence ID" value="OIQ64626.1"/>
    <property type="molecule type" value="Genomic_DNA"/>
</dbReference>
<proteinExistence type="predicted"/>
<dbReference type="AlphaFoldDB" id="A0A1J5P0P7"/>
<name>A0A1J5P0P7_9ZZZZ</name>
<sequence>MGGAGEMARTVGAGASREQILGSLSGRSATHYRAQHVAELELLHKSYGRVSTVSEAKMVVDSSKNPGYFLNLLNTNGFELYFVHLVRDPLAVAASWVSKKRTLDASADEEFPIYAPFRSALQWSLYNFFASNFRKSLGSRYMQVSHEEFCATPGKVVREVLGFLGEDYSDVSLDQCEFGVRVHHTISGNPSRFITGRVRVEEKDSPKLNMMQRLLVRGLTGPASAILKQRR</sequence>
<dbReference type="Gene3D" id="3.40.50.300">
    <property type="entry name" value="P-loop containing nucleotide triphosphate hydrolases"/>
    <property type="match status" value="1"/>
</dbReference>
<dbReference type="InterPro" id="IPR027417">
    <property type="entry name" value="P-loop_NTPase"/>
</dbReference>
<gene>
    <name evidence="1" type="ORF">GALL_538220</name>
</gene>
<organism evidence="1">
    <name type="scientific">mine drainage metagenome</name>
    <dbReference type="NCBI Taxonomy" id="410659"/>
    <lineage>
        <taxon>unclassified sequences</taxon>
        <taxon>metagenomes</taxon>
        <taxon>ecological metagenomes</taxon>
    </lineage>
</organism>
<comment type="caution">
    <text evidence="1">The sequence shown here is derived from an EMBL/GenBank/DDBJ whole genome shotgun (WGS) entry which is preliminary data.</text>
</comment>